<proteinExistence type="predicted"/>
<dbReference type="EMBL" id="CAJOBC010089435">
    <property type="protein sequence ID" value="CAF4380434.1"/>
    <property type="molecule type" value="Genomic_DNA"/>
</dbReference>
<feature type="coiled-coil region" evidence="1">
    <location>
        <begin position="35"/>
        <end position="65"/>
    </location>
</feature>
<dbReference type="Proteomes" id="UP000682733">
    <property type="component" value="Unassembled WGS sequence"/>
</dbReference>
<name>A0A815UIC2_9BILA</name>
<feature type="non-terminal residue" evidence="4">
    <location>
        <position position="95"/>
    </location>
</feature>
<comment type="caution">
    <text evidence="4">The sequence shown here is derived from an EMBL/GenBank/DDBJ whole genome shotgun (WGS) entry which is preliminary data.</text>
</comment>
<keyword evidence="7" id="KW-1185">Reference proteome</keyword>
<evidence type="ECO:0000313" key="6">
    <source>
        <dbReference type="EMBL" id="CAF4380434.1"/>
    </source>
</evidence>
<dbReference type="Proteomes" id="UP000663829">
    <property type="component" value="Unassembled WGS sequence"/>
</dbReference>
<dbReference type="Proteomes" id="UP000677228">
    <property type="component" value="Unassembled WGS sequence"/>
</dbReference>
<evidence type="ECO:0000256" key="2">
    <source>
        <dbReference type="SAM" id="MobiDB-lite"/>
    </source>
</evidence>
<dbReference type="AlphaFoldDB" id="A0A815UIC2"/>
<dbReference type="EMBL" id="CAJNOQ010023885">
    <property type="protein sequence ID" value="CAF1521154.1"/>
    <property type="molecule type" value="Genomic_DNA"/>
</dbReference>
<protein>
    <submittedName>
        <fullName evidence="4">Uncharacterized protein</fullName>
    </submittedName>
</protein>
<dbReference type="Proteomes" id="UP000681722">
    <property type="component" value="Unassembled WGS sequence"/>
</dbReference>
<evidence type="ECO:0000313" key="4">
    <source>
        <dbReference type="EMBL" id="CAF1521154.1"/>
    </source>
</evidence>
<sequence length="95" mass="11789">MNRERGYIEMQKNCDYFRQEIERLKNIELTNLEQNLKTKQELDLMQREKETLEELNLELFHYKVQFQQQYESDMEPKLSSPESPLHQYMNRKMID</sequence>
<feature type="region of interest" description="Disordered" evidence="2">
    <location>
        <begin position="73"/>
        <end position="95"/>
    </location>
</feature>
<keyword evidence="1" id="KW-0175">Coiled coil</keyword>
<evidence type="ECO:0000313" key="3">
    <source>
        <dbReference type="EMBL" id="CAF0930752.1"/>
    </source>
</evidence>
<evidence type="ECO:0000313" key="7">
    <source>
        <dbReference type="Proteomes" id="UP000663829"/>
    </source>
</evidence>
<accession>A0A815UIC2</accession>
<dbReference type="EMBL" id="CAJOBA010004244">
    <property type="protein sequence ID" value="CAF3707356.1"/>
    <property type="molecule type" value="Genomic_DNA"/>
</dbReference>
<organism evidence="4 7">
    <name type="scientific">Didymodactylos carnosus</name>
    <dbReference type="NCBI Taxonomy" id="1234261"/>
    <lineage>
        <taxon>Eukaryota</taxon>
        <taxon>Metazoa</taxon>
        <taxon>Spiralia</taxon>
        <taxon>Gnathifera</taxon>
        <taxon>Rotifera</taxon>
        <taxon>Eurotatoria</taxon>
        <taxon>Bdelloidea</taxon>
        <taxon>Philodinida</taxon>
        <taxon>Philodinidae</taxon>
        <taxon>Didymodactylos</taxon>
    </lineage>
</organism>
<evidence type="ECO:0000256" key="1">
    <source>
        <dbReference type="SAM" id="Coils"/>
    </source>
</evidence>
<dbReference type="EMBL" id="CAJNOK010004242">
    <property type="protein sequence ID" value="CAF0930752.1"/>
    <property type="molecule type" value="Genomic_DNA"/>
</dbReference>
<evidence type="ECO:0000313" key="5">
    <source>
        <dbReference type="EMBL" id="CAF3707356.1"/>
    </source>
</evidence>
<reference evidence="4" key="1">
    <citation type="submission" date="2021-02" db="EMBL/GenBank/DDBJ databases">
        <authorList>
            <person name="Nowell W R."/>
        </authorList>
    </citation>
    <scope>NUCLEOTIDE SEQUENCE</scope>
</reference>
<gene>
    <name evidence="4" type="ORF">GPM918_LOCUS37559</name>
    <name evidence="3" type="ORF">OVA965_LOCUS11134</name>
    <name evidence="6" type="ORF">SRO942_LOCUS38326</name>
    <name evidence="5" type="ORF">TMI583_LOCUS11130</name>
</gene>